<dbReference type="Proteomes" id="UP001153076">
    <property type="component" value="Unassembled WGS sequence"/>
</dbReference>
<dbReference type="AlphaFoldDB" id="A0A9Q1GQY1"/>
<organism evidence="8 9">
    <name type="scientific">Carnegiea gigantea</name>
    <dbReference type="NCBI Taxonomy" id="171969"/>
    <lineage>
        <taxon>Eukaryota</taxon>
        <taxon>Viridiplantae</taxon>
        <taxon>Streptophyta</taxon>
        <taxon>Embryophyta</taxon>
        <taxon>Tracheophyta</taxon>
        <taxon>Spermatophyta</taxon>
        <taxon>Magnoliopsida</taxon>
        <taxon>eudicotyledons</taxon>
        <taxon>Gunneridae</taxon>
        <taxon>Pentapetalae</taxon>
        <taxon>Caryophyllales</taxon>
        <taxon>Cactineae</taxon>
        <taxon>Cactaceae</taxon>
        <taxon>Cactoideae</taxon>
        <taxon>Echinocereeae</taxon>
        <taxon>Carnegiea</taxon>
    </lineage>
</organism>
<feature type="transmembrane region" description="Helical" evidence="6">
    <location>
        <begin position="369"/>
        <end position="390"/>
    </location>
</feature>
<comment type="caution">
    <text evidence="8">The sequence shown here is derived from an EMBL/GenBank/DDBJ whole genome shotgun (WGS) entry which is preliminary data.</text>
</comment>
<dbReference type="InterPro" id="IPR002528">
    <property type="entry name" value="MATE_fam"/>
</dbReference>
<protein>
    <recommendedName>
        <fullName evidence="6">Protein DETOXIFICATION</fullName>
    </recommendedName>
    <alternativeName>
        <fullName evidence="6">Multidrug and toxic compound extrusion protein</fullName>
    </alternativeName>
</protein>
<comment type="similarity">
    <text evidence="2 6">Belongs to the multi antimicrobial extrusion (MATE) (TC 2.A.66.1) family.</text>
</comment>
<feature type="transmembrane region" description="Helical" evidence="6">
    <location>
        <begin position="329"/>
        <end position="349"/>
    </location>
</feature>
<evidence type="ECO:0000313" key="9">
    <source>
        <dbReference type="Proteomes" id="UP001153076"/>
    </source>
</evidence>
<keyword evidence="5 6" id="KW-0472">Membrane</keyword>
<evidence type="ECO:0000313" key="8">
    <source>
        <dbReference type="EMBL" id="KAJ8423959.1"/>
    </source>
</evidence>
<dbReference type="OrthoDB" id="2126698at2759"/>
<feature type="transmembrane region" description="Helical" evidence="6">
    <location>
        <begin position="217"/>
        <end position="239"/>
    </location>
</feature>
<keyword evidence="9" id="KW-1185">Reference proteome</keyword>
<evidence type="ECO:0000256" key="2">
    <source>
        <dbReference type="ARBA" id="ARBA00010199"/>
    </source>
</evidence>
<feature type="compositionally biased region" description="Acidic residues" evidence="7">
    <location>
        <begin position="511"/>
        <end position="521"/>
    </location>
</feature>
<feature type="region of interest" description="Disordered" evidence="7">
    <location>
        <begin position="502"/>
        <end position="521"/>
    </location>
</feature>
<evidence type="ECO:0000256" key="1">
    <source>
        <dbReference type="ARBA" id="ARBA00004141"/>
    </source>
</evidence>
<gene>
    <name evidence="8" type="ORF">Cgig2_007563</name>
</gene>
<dbReference type="PANTHER" id="PTHR11206">
    <property type="entry name" value="MULTIDRUG RESISTANCE PROTEIN"/>
    <property type="match status" value="1"/>
</dbReference>
<keyword evidence="4 6" id="KW-1133">Transmembrane helix</keyword>
<name>A0A9Q1GQY1_9CARY</name>
<keyword evidence="3 6" id="KW-0812">Transmembrane</keyword>
<feature type="transmembrane region" description="Helical" evidence="6">
    <location>
        <begin position="146"/>
        <end position="165"/>
    </location>
</feature>
<feature type="transmembrane region" description="Helical" evidence="6">
    <location>
        <begin position="287"/>
        <end position="308"/>
    </location>
</feature>
<evidence type="ECO:0000256" key="4">
    <source>
        <dbReference type="ARBA" id="ARBA00022989"/>
    </source>
</evidence>
<comment type="caution">
    <text evidence="6">Lacks conserved residue(s) required for the propagation of feature annotation.</text>
</comment>
<evidence type="ECO:0000256" key="3">
    <source>
        <dbReference type="ARBA" id="ARBA00022692"/>
    </source>
</evidence>
<proteinExistence type="inferred from homology"/>
<evidence type="ECO:0000256" key="5">
    <source>
        <dbReference type="ARBA" id="ARBA00023136"/>
    </source>
</evidence>
<evidence type="ECO:0000256" key="6">
    <source>
        <dbReference type="RuleBase" id="RU004914"/>
    </source>
</evidence>
<feature type="transmembrane region" description="Helical" evidence="6">
    <location>
        <begin position="470"/>
        <end position="491"/>
    </location>
</feature>
<dbReference type="GO" id="GO:0015297">
    <property type="term" value="F:antiporter activity"/>
    <property type="evidence" value="ECO:0007669"/>
    <property type="project" value="InterPro"/>
</dbReference>
<dbReference type="GO" id="GO:0016020">
    <property type="term" value="C:membrane"/>
    <property type="evidence" value="ECO:0007669"/>
    <property type="project" value="UniProtKB-SubCell"/>
</dbReference>
<evidence type="ECO:0000256" key="7">
    <source>
        <dbReference type="SAM" id="MobiDB-lite"/>
    </source>
</evidence>
<dbReference type="NCBIfam" id="TIGR00797">
    <property type="entry name" value="matE"/>
    <property type="match status" value="1"/>
</dbReference>
<dbReference type="Pfam" id="PF01554">
    <property type="entry name" value="MatE"/>
    <property type="match status" value="2"/>
</dbReference>
<reference evidence="8" key="1">
    <citation type="submission" date="2022-04" db="EMBL/GenBank/DDBJ databases">
        <title>Carnegiea gigantea Genome sequencing and assembly v2.</title>
        <authorList>
            <person name="Copetti D."/>
            <person name="Sanderson M.J."/>
            <person name="Burquez A."/>
            <person name="Wojciechowski M.F."/>
        </authorList>
    </citation>
    <scope>NUCLEOTIDE SEQUENCE</scope>
    <source>
        <strain evidence="8">SGP5-SGP5p</strain>
        <tissue evidence="8">Aerial part</tissue>
    </source>
</reference>
<comment type="subcellular location">
    <subcellularLocation>
        <location evidence="1">Membrane</location>
        <topology evidence="1">Multi-pass membrane protein</topology>
    </subcellularLocation>
</comment>
<sequence length="521" mass="56455">MCPANESGATMDNDPLIQTGQEEQEECYHPILEEEEGAATSSSSKGGLFHGILHRLPSNEVAEDLRSLGKIVCPVTTMTLLLHSKSVISMLFLGHLGNAQLAGGSLAISFANVTGFSVIKGLSMGMEPICCQAYGAKKLTVISQTFQRTLCLLLLAALGISLLWLNMEPILLLLGQDRDITEVGKIYLRFSIPELMAQVHLHPLRSFLRTQCITKPLTIATMVCLGFHLPINYFLVIYLNLGVKGVALASACNTVNLNLCILVYLLFSKMEVKPWNGLTFLSPFQGWKTVLSLALPSVLAVCLEWWWYEIMLFLCGLLQNPQASIAAMGILIQTTGLLYVFPHALSMGLSTRVGHELGAGQPHGAQRTAVLGFVLALALGMTAFAFTVLVRSVWGKMYTSEVDVLALVSIALPVLGFCEIGNCPQTAACGVLTGSARTKVGAKINFIAFYIVGLPVAVLIAFVLKVGFIGLWFGLAAAQAACMCMMTYTLIRTDWKHQAKRSEDLTRTSDETDDLETGLLS</sequence>
<dbReference type="GO" id="GO:0042910">
    <property type="term" value="F:xenobiotic transmembrane transporter activity"/>
    <property type="evidence" value="ECO:0007669"/>
    <property type="project" value="InterPro"/>
</dbReference>
<dbReference type="InterPro" id="IPR045069">
    <property type="entry name" value="MATE_euk"/>
</dbReference>
<dbReference type="CDD" id="cd13132">
    <property type="entry name" value="MATE_eukaryotic"/>
    <property type="match status" value="1"/>
</dbReference>
<dbReference type="EMBL" id="JAKOGI010001815">
    <property type="protein sequence ID" value="KAJ8423959.1"/>
    <property type="molecule type" value="Genomic_DNA"/>
</dbReference>
<feature type="transmembrane region" description="Helical" evidence="6">
    <location>
        <begin position="444"/>
        <end position="464"/>
    </location>
</feature>
<accession>A0A9Q1GQY1</accession>
<feature type="transmembrane region" description="Helical" evidence="6">
    <location>
        <begin position="246"/>
        <end position="267"/>
    </location>
</feature>
<dbReference type="GO" id="GO:1990961">
    <property type="term" value="P:xenobiotic detoxification by transmembrane export across the plasma membrane"/>
    <property type="evidence" value="ECO:0007669"/>
    <property type="project" value="InterPro"/>
</dbReference>